<dbReference type="InterPro" id="IPR015421">
    <property type="entry name" value="PyrdxlP-dep_Trfase_major"/>
</dbReference>
<evidence type="ECO:0000256" key="6">
    <source>
        <dbReference type="ARBA" id="ARBA00022898"/>
    </source>
</evidence>
<evidence type="ECO:0000256" key="7">
    <source>
        <dbReference type="ARBA" id="ARBA00023239"/>
    </source>
</evidence>
<comment type="pathway">
    <text evidence="3">Cofactor biosynthesis; adenosylcobalamin biosynthesis.</text>
</comment>
<dbReference type="GO" id="GO:0048472">
    <property type="term" value="F:threonine-phosphate decarboxylase activity"/>
    <property type="evidence" value="ECO:0007669"/>
    <property type="project" value="UniProtKB-EC"/>
</dbReference>
<dbReference type="Proteomes" id="UP000234951">
    <property type="component" value="Unassembled WGS sequence"/>
</dbReference>
<keyword evidence="5" id="KW-0169">Cobalamin biosynthesis</keyword>
<feature type="domain" description="Aminotransferase class I/classII large" evidence="10">
    <location>
        <begin position="25"/>
        <end position="350"/>
    </location>
</feature>
<dbReference type="NCBIfam" id="TIGR01140">
    <property type="entry name" value="L_thr_O3P_dcar"/>
    <property type="match status" value="1"/>
</dbReference>
<dbReference type="InterPro" id="IPR005860">
    <property type="entry name" value="CobD"/>
</dbReference>
<evidence type="ECO:0000259" key="10">
    <source>
        <dbReference type="Pfam" id="PF00155"/>
    </source>
</evidence>
<name>A0A2N5GRY6_9BACI</name>
<evidence type="ECO:0000313" key="11">
    <source>
        <dbReference type="EMBL" id="PLR86314.1"/>
    </source>
</evidence>
<gene>
    <name evidence="11" type="ORF">CU635_01570</name>
    <name evidence="12" type="ORF">CVD25_07415</name>
</gene>
<evidence type="ECO:0000256" key="3">
    <source>
        <dbReference type="ARBA" id="ARBA00004953"/>
    </source>
</evidence>
<dbReference type="InterPro" id="IPR004838">
    <property type="entry name" value="NHTrfase_class1_PyrdxlP-BS"/>
</dbReference>
<dbReference type="AlphaFoldDB" id="A0A2N5GRY6"/>
<accession>A0A2N5GRY6</accession>
<dbReference type="GO" id="GO:0009236">
    <property type="term" value="P:cobalamin biosynthetic process"/>
    <property type="evidence" value="ECO:0007669"/>
    <property type="project" value="UniProtKB-UniPathway"/>
</dbReference>
<reference evidence="12 14" key="2">
    <citation type="submission" date="2017-12" db="EMBL/GenBank/DDBJ databases">
        <title>Comparative Functional Genomics of Dry Heat Resistant strains isolated from the Viking Spacecraft.</title>
        <authorList>
            <person name="Seuylemezian A."/>
            <person name="Cooper K."/>
            <person name="Vaishampayan P."/>
        </authorList>
    </citation>
    <scope>NUCLEOTIDE SEQUENCE [LARGE SCALE GENOMIC DNA]</scope>
    <source>
        <strain evidence="12 14">ATCC 29669</strain>
    </source>
</reference>
<protein>
    <recommendedName>
        <fullName evidence="4">threonine-phosphate decarboxylase</fullName>
        <ecNumber evidence="4">4.1.1.81</ecNumber>
    </recommendedName>
    <alternativeName>
        <fullName evidence="8">L-threonine-O-3-phosphate decarboxylase</fullName>
    </alternativeName>
</protein>
<proteinExistence type="predicted"/>
<dbReference type="SUPFAM" id="SSF53383">
    <property type="entry name" value="PLP-dependent transferases"/>
    <property type="match status" value="1"/>
</dbReference>
<dbReference type="EC" id="4.1.1.81" evidence="4"/>
<dbReference type="Proteomes" id="UP000235114">
    <property type="component" value="Unassembled WGS sequence"/>
</dbReference>
<dbReference type="InterPro" id="IPR015424">
    <property type="entry name" value="PyrdxlP-dep_Trfase"/>
</dbReference>
<evidence type="ECO:0000313" key="13">
    <source>
        <dbReference type="Proteomes" id="UP000234951"/>
    </source>
</evidence>
<dbReference type="PANTHER" id="PTHR42885:SF1">
    <property type="entry name" value="THREONINE-PHOSPHATE DECARBOXYLASE"/>
    <property type="match status" value="1"/>
</dbReference>
<evidence type="ECO:0000256" key="5">
    <source>
        <dbReference type="ARBA" id="ARBA00022573"/>
    </source>
</evidence>
<dbReference type="InterPro" id="IPR004839">
    <property type="entry name" value="Aminotransferase_I/II_large"/>
</dbReference>
<keyword evidence="7" id="KW-0456">Lyase</keyword>
<comment type="cofactor">
    <cofactor evidence="1">
        <name>pyridoxal 5'-phosphate</name>
        <dbReference type="ChEBI" id="CHEBI:597326"/>
    </cofactor>
</comment>
<evidence type="ECO:0000256" key="2">
    <source>
        <dbReference type="ARBA" id="ARBA00003444"/>
    </source>
</evidence>
<keyword evidence="6" id="KW-0663">Pyridoxal phosphate</keyword>
<evidence type="ECO:0000256" key="4">
    <source>
        <dbReference type="ARBA" id="ARBA00012285"/>
    </source>
</evidence>
<dbReference type="EMBL" id="PGVD01000021">
    <property type="protein sequence ID" value="PLR98547.1"/>
    <property type="molecule type" value="Genomic_DNA"/>
</dbReference>
<evidence type="ECO:0000256" key="8">
    <source>
        <dbReference type="ARBA" id="ARBA00029996"/>
    </source>
</evidence>
<dbReference type="Gene3D" id="3.40.640.10">
    <property type="entry name" value="Type I PLP-dependent aspartate aminotransferase-like (Major domain)"/>
    <property type="match status" value="1"/>
</dbReference>
<dbReference type="Pfam" id="PF00155">
    <property type="entry name" value="Aminotran_1_2"/>
    <property type="match status" value="1"/>
</dbReference>
<dbReference type="OrthoDB" id="9813612at2"/>
<evidence type="ECO:0000256" key="1">
    <source>
        <dbReference type="ARBA" id="ARBA00001933"/>
    </source>
</evidence>
<evidence type="ECO:0000313" key="12">
    <source>
        <dbReference type="EMBL" id="PLR98547.1"/>
    </source>
</evidence>
<comment type="caution">
    <text evidence="11">The sequence shown here is derived from an EMBL/GenBank/DDBJ whole genome shotgun (WGS) entry which is preliminary data.</text>
</comment>
<dbReference type="PANTHER" id="PTHR42885">
    <property type="entry name" value="HISTIDINOL-PHOSPHATE AMINOTRANSFERASE-RELATED"/>
    <property type="match status" value="1"/>
</dbReference>
<organism evidence="11 13">
    <name type="scientific">Bacillus canaveralius</name>
    <dbReference type="NCBI Taxonomy" id="1403243"/>
    <lineage>
        <taxon>Bacteria</taxon>
        <taxon>Bacillati</taxon>
        <taxon>Bacillota</taxon>
        <taxon>Bacilli</taxon>
        <taxon>Bacillales</taxon>
        <taxon>Bacillaceae</taxon>
        <taxon>Bacillus</taxon>
    </lineage>
</organism>
<evidence type="ECO:0000256" key="9">
    <source>
        <dbReference type="ARBA" id="ARBA00048531"/>
    </source>
</evidence>
<dbReference type="UniPathway" id="UPA00148"/>
<comment type="catalytic activity">
    <reaction evidence="9">
        <text>O-phospho-L-threonine + H(+) = (R)-1-aminopropan-2-yl phosphate + CO2</text>
        <dbReference type="Rhea" id="RHEA:11492"/>
        <dbReference type="ChEBI" id="CHEBI:15378"/>
        <dbReference type="ChEBI" id="CHEBI:16526"/>
        <dbReference type="ChEBI" id="CHEBI:58563"/>
        <dbReference type="ChEBI" id="CHEBI:58675"/>
        <dbReference type="EC" id="4.1.1.81"/>
    </reaction>
</comment>
<dbReference type="Gene3D" id="3.90.1150.10">
    <property type="entry name" value="Aspartate Aminotransferase, domain 1"/>
    <property type="match status" value="1"/>
</dbReference>
<comment type="function">
    <text evidence="2">Decarboxylates L-threonine-O-3-phosphate to yield (R)-1-amino-2-propanol O-2-phosphate, the precursor for the linkage between the nucleotide loop and the corrin ring in cobalamin.</text>
</comment>
<dbReference type="EMBL" id="PGVA01000003">
    <property type="protein sequence ID" value="PLR86314.1"/>
    <property type="molecule type" value="Genomic_DNA"/>
</dbReference>
<dbReference type="GO" id="GO:0030170">
    <property type="term" value="F:pyridoxal phosphate binding"/>
    <property type="evidence" value="ECO:0007669"/>
    <property type="project" value="InterPro"/>
</dbReference>
<sequence>MNMPLHGSNPHSLYKTLNIDLPRQICDFSANINPFGPPPALKEKWNEMFTKIIDYPDPEGAQLVSLLAAQDDLAENSILLGNGGAELIALIGRWLAGKRILIIEPSFCEYETACRASGCTIIHHFLEEGNWDLHVEHVLHKLNWADAVFICNPNNPTGQSFSRTAIQGIVEESFKMNTFVIIDEAFYHFLEDEASFVSFVKDFPNLLILRSLTKIYSIPGLRLGYLIADHELIRKVSLFQPHWSVNSVALAAGVECLNSGPFLTDSRKYIEAERRRLFHFYKESGYRFSDSCVNFYLLQDPFLNDQLSLLKFLLEQGIAARHTYNFKGLHGRWLRLAVKRTGDNDRLMEVLKEWRQVQSSL</sequence>
<dbReference type="InterPro" id="IPR015422">
    <property type="entry name" value="PyrdxlP-dep_Trfase_small"/>
</dbReference>
<reference evidence="11 13" key="1">
    <citation type="submission" date="2017-11" db="EMBL/GenBank/DDBJ databases">
        <title>Comparitive Functional Genomics of Dry Heat Resistant strains isolated from the Viking Spacecraft.</title>
        <authorList>
            <person name="Seuylemezian A."/>
            <person name="Cooper K."/>
            <person name="Vaishampayan P."/>
        </authorList>
    </citation>
    <scope>NUCLEOTIDE SEQUENCE [LARGE SCALE GENOMIC DNA]</scope>
    <source>
        <strain evidence="11 13">M4.6</strain>
    </source>
</reference>
<dbReference type="PROSITE" id="PS00105">
    <property type="entry name" value="AA_TRANSFER_CLASS_1"/>
    <property type="match status" value="1"/>
</dbReference>
<dbReference type="CDD" id="cd00609">
    <property type="entry name" value="AAT_like"/>
    <property type="match status" value="1"/>
</dbReference>
<evidence type="ECO:0000313" key="14">
    <source>
        <dbReference type="Proteomes" id="UP000235114"/>
    </source>
</evidence>
<keyword evidence="14" id="KW-1185">Reference proteome</keyword>